<dbReference type="Pfam" id="PF06413">
    <property type="entry name" value="Neugrin"/>
    <property type="match status" value="1"/>
</dbReference>
<proteinExistence type="predicted"/>
<name>A0A2J7R7Z3_9NEOP</name>
<protein>
    <submittedName>
        <fullName evidence="1">Uncharacterized protein</fullName>
    </submittedName>
</protein>
<keyword evidence="2" id="KW-1185">Reference proteome</keyword>
<gene>
    <name evidence="1" type="ORF">B7P43_G08039</name>
</gene>
<dbReference type="Proteomes" id="UP000235965">
    <property type="component" value="Unassembled WGS sequence"/>
</dbReference>
<dbReference type="EMBL" id="NEVH01006723">
    <property type="protein sequence ID" value="PNF36952.1"/>
    <property type="molecule type" value="Genomic_DNA"/>
</dbReference>
<evidence type="ECO:0000313" key="1">
    <source>
        <dbReference type="EMBL" id="PNF36952.1"/>
    </source>
</evidence>
<dbReference type="GO" id="GO:0005634">
    <property type="term" value="C:nucleus"/>
    <property type="evidence" value="ECO:0007669"/>
    <property type="project" value="TreeGrafter"/>
</dbReference>
<dbReference type="AlphaFoldDB" id="A0A2J7R7Z3"/>
<dbReference type="PANTHER" id="PTHR13475:SF3">
    <property type="entry name" value="NEUGRIN"/>
    <property type="match status" value="1"/>
</dbReference>
<accession>A0A2J7R7Z3</accession>
<dbReference type="FunCoup" id="A0A2J7R7Z3">
    <property type="interactions" value="379"/>
</dbReference>
<organism evidence="1 2">
    <name type="scientific">Cryptotermes secundus</name>
    <dbReference type="NCBI Taxonomy" id="105785"/>
    <lineage>
        <taxon>Eukaryota</taxon>
        <taxon>Metazoa</taxon>
        <taxon>Ecdysozoa</taxon>
        <taxon>Arthropoda</taxon>
        <taxon>Hexapoda</taxon>
        <taxon>Insecta</taxon>
        <taxon>Pterygota</taxon>
        <taxon>Neoptera</taxon>
        <taxon>Polyneoptera</taxon>
        <taxon>Dictyoptera</taxon>
        <taxon>Blattodea</taxon>
        <taxon>Blattoidea</taxon>
        <taxon>Termitoidae</taxon>
        <taxon>Kalotermitidae</taxon>
        <taxon>Cryptotermitinae</taxon>
        <taxon>Cryptotermes</taxon>
    </lineage>
</organism>
<comment type="caution">
    <text evidence="1">The sequence shown here is derived from an EMBL/GenBank/DDBJ whole genome shotgun (WGS) entry which is preliminary data.</text>
</comment>
<reference evidence="1 2" key="1">
    <citation type="submission" date="2017-12" db="EMBL/GenBank/DDBJ databases">
        <title>Hemimetabolous genomes reveal molecular basis of termite eusociality.</title>
        <authorList>
            <person name="Harrison M.C."/>
            <person name="Jongepier E."/>
            <person name="Robertson H.M."/>
            <person name="Arning N."/>
            <person name="Bitard-Feildel T."/>
            <person name="Chao H."/>
            <person name="Childers C.P."/>
            <person name="Dinh H."/>
            <person name="Doddapaneni H."/>
            <person name="Dugan S."/>
            <person name="Gowin J."/>
            <person name="Greiner C."/>
            <person name="Han Y."/>
            <person name="Hu H."/>
            <person name="Hughes D.S.T."/>
            <person name="Huylmans A.-K."/>
            <person name="Kemena C."/>
            <person name="Kremer L.P.M."/>
            <person name="Lee S.L."/>
            <person name="Lopez-Ezquerra A."/>
            <person name="Mallet L."/>
            <person name="Monroy-Kuhn J.M."/>
            <person name="Moser A."/>
            <person name="Murali S.C."/>
            <person name="Muzny D.M."/>
            <person name="Otani S."/>
            <person name="Piulachs M.-D."/>
            <person name="Poelchau M."/>
            <person name="Qu J."/>
            <person name="Schaub F."/>
            <person name="Wada-Katsumata A."/>
            <person name="Worley K.C."/>
            <person name="Xie Q."/>
            <person name="Ylla G."/>
            <person name="Poulsen M."/>
            <person name="Gibbs R.A."/>
            <person name="Schal C."/>
            <person name="Richards S."/>
            <person name="Belles X."/>
            <person name="Korb J."/>
            <person name="Bornberg-Bauer E."/>
        </authorList>
    </citation>
    <scope>NUCLEOTIDE SEQUENCE [LARGE SCALE GENOMIC DNA]</scope>
    <source>
        <tissue evidence="1">Whole body</tissue>
    </source>
</reference>
<dbReference type="InParanoid" id="A0A2J7R7Z3"/>
<sequence>MLRFRMLTYKPIVNIVRKRGTVSKTKVKEWRKVNYSRFPNPGIQRRMGILEPEDRHVEELSDVDDADADFTGLNEMHDLHESEEEKMKQMKQLKIVGNKYFRQEKGPNLLTWAEKEQIHYLHSSNADTWTVEKLAQSFPASEATIRKILKSKWRPQDADRVLKHDLAVQKNWDLLQKGKLEVDPELRLHLSKFTQRQAPVSQRPAIAGIFRDENSIPKPKQSEFRSIIESYKLLKCKDMPEDDVRDPDVLQRARDTSTVPKGDSFLLRGQKSYSRQNCVTLEKYRERVLKEIKKGHEKSADAKLMVSNHSKCEHVSEAIQDANSDIANEMVNSHSAGLNPTVTEMSSDIGKDPPWRIRVPAKKWKKGCTFKIEDCYYDDDGTFLYRVPGMK</sequence>
<dbReference type="OrthoDB" id="6415470at2759"/>
<dbReference type="InterPro" id="IPR010487">
    <property type="entry name" value="NGRN/Rrg9"/>
</dbReference>
<evidence type="ECO:0000313" key="2">
    <source>
        <dbReference type="Proteomes" id="UP000235965"/>
    </source>
</evidence>
<dbReference type="PANTHER" id="PTHR13475">
    <property type="entry name" value="NEUGRIN"/>
    <property type="match status" value="1"/>
</dbReference>